<dbReference type="GO" id="GO:0016787">
    <property type="term" value="F:hydrolase activity"/>
    <property type="evidence" value="ECO:0007669"/>
    <property type="project" value="UniProtKB-KW"/>
</dbReference>
<dbReference type="KEGG" id="lit:FPZ52_16460"/>
<evidence type="ECO:0000313" key="2">
    <source>
        <dbReference type="EMBL" id="QDY71278.1"/>
    </source>
</evidence>
<dbReference type="InterPro" id="IPR005135">
    <property type="entry name" value="Endo/exonuclease/phosphatase"/>
</dbReference>
<dbReference type="OrthoDB" id="9813425at2"/>
<keyword evidence="3" id="KW-1185">Reference proteome</keyword>
<evidence type="ECO:0000259" key="1">
    <source>
        <dbReference type="Pfam" id="PF03372"/>
    </source>
</evidence>
<dbReference type="EMBL" id="CP042264">
    <property type="protein sequence ID" value="QDY71278.1"/>
    <property type="molecule type" value="Genomic_DNA"/>
</dbReference>
<dbReference type="Proteomes" id="UP000318483">
    <property type="component" value="Plasmid unnamed3"/>
</dbReference>
<accession>A0A5B8J3I4</accession>
<keyword evidence="2" id="KW-0378">Hydrolase</keyword>
<dbReference type="RefSeq" id="WP_146366694.1">
    <property type="nucleotide sequence ID" value="NZ_CP042264.1"/>
</dbReference>
<dbReference type="Gene3D" id="3.60.10.10">
    <property type="entry name" value="Endonuclease/exonuclease/phosphatase"/>
    <property type="match status" value="1"/>
</dbReference>
<dbReference type="SUPFAM" id="SSF56219">
    <property type="entry name" value="DNase I-like"/>
    <property type="match status" value="1"/>
</dbReference>
<reference evidence="2 3" key="1">
    <citation type="submission" date="2019-07" db="EMBL/GenBank/DDBJ databases">
        <title>Litoreibacter alkalisoli sp. nov., isolated from saline-alkaline soil.</title>
        <authorList>
            <person name="Wang S."/>
            <person name="Xu L."/>
            <person name="Xing Y.-T."/>
            <person name="Sun J.-Q."/>
        </authorList>
    </citation>
    <scope>NUCLEOTIDE SEQUENCE [LARGE SCALE GENOMIC DNA]</scope>
    <source>
        <strain evidence="2 3">LN3S51</strain>
        <plasmid evidence="2 3">unnamed3</plasmid>
    </source>
</reference>
<dbReference type="AlphaFoldDB" id="A0A5B8J3I4"/>
<organism evidence="2 3">
    <name type="scientific">Qingshengfaniella alkalisoli</name>
    <dbReference type="NCBI Taxonomy" id="2599296"/>
    <lineage>
        <taxon>Bacteria</taxon>
        <taxon>Pseudomonadati</taxon>
        <taxon>Pseudomonadota</taxon>
        <taxon>Alphaproteobacteria</taxon>
        <taxon>Rhodobacterales</taxon>
        <taxon>Paracoccaceae</taxon>
        <taxon>Qingshengfaniella</taxon>
    </lineage>
</organism>
<protein>
    <submittedName>
        <fullName evidence="2">Metal-dependent hydrolase</fullName>
    </submittedName>
</protein>
<dbReference type="Pfam" id="PF03372">
    <property type="entry name" value="Exo_endo_phos"/>
    <property type="match status" value="1"/>
</dbReference>
<geneLocation type="plasmid" evidence="2 3">
    <name>unnamed3</name>
</geneLocation>
<feature type="domain" description="Endonuclease/exonuclease/phosphatase" evidence="1">
    <location>
        <begin position="4"/>
        <end position="175"/>
    </location>
</feature>
<dbReference type="InterPro" id="IPR036691">
    <property type="entry name" value="Endo/exonu/phosph_ase_sf"/>
</dbReference>
<gene>
    <name evidence="2" type="ORF">FPZ52_16460</name>
</gene>
<sequence length="226" mass="24570">MRAASYNIRKAVGLDMRRDPMRVLDIINGLDADVVALQEADKRLGPRPGVLNPRAIERESDFRLVPLGQNDVSHGWHGNAVLLRKDIELGGVDHIDLPGFEPRGAVAVDVVKNGRHVKLVGTHLGLLRASRRKQLETICSYLGDEGAARAMIVGDFNEWSESRGLEALAAFKVVSPGKSFHAARLLAGLDRLALGSALDFYDAGVEQGPQAKVASDHLPVWADIDF</sequence>
<evidence type="ECO:0000313" key="3">
    <source>
        <dbReference type="Proteomes" id="UP000318483"/>
    </source>
</evidence>
<name>A0A5B8J3I4_9RHOB</name>
<keyword evidence="2" id="KW-0614">Plasmid</keyword>
<proteinExistence type="predicted"/>